<dbReference type="SUPFAM" id="SSF52172">
    <property type="entry name" value="CheY-like"/>
    <property type="match status" value="1"/>
</dbReference>
<dbReference type="AlphaFoldDB" id="A0A1F7J8Q5"/>
<evidence type="ECO:0000259" key="3">
    <source>
        <dbReference type="PROSITE" id="PS50110"/>
    </source>
</evidence>
<dbReference type="PANTHER" id="PTHR44591">
    <property type="entry name" value="STRESS RESPONSE REGULATOR PROTEIN 1"/>
    <property type="match status" value="1"/>
</dbReference>
<dbReference type="PANTHER" id="PTHR44591:SF3">
    <property type="entry name" value="RESPONSE REGULATORY DOMAIN-CONTAINING PROTEIN"/>
    <property type="match status" value="1"/>
</dbReference>
<feature type="domain" description="Response regulatory" evidence="3">
    <location>
        <begin position="7"/>
        <end position="125"/>
    </location>
</feature>
<dbReference type="Pfam" id="PF00072">
    <property type="entry name" value="Response_reg"/>
    <property type="match status" value="1"/>
</dbReference>
<organism evidence="4 5">
    <name type="scientific">Candidatus Roizmanbacteria bacterium RIFCSPLOWO2_01_FULL_41_22</name>
    <dbReference type="NCBI Taxonomy" id="1802067"/>
    <lineage>
        <taxon>Bacteria</taxon>
        <taxon>Candidatus Roizmaniibacteriota</taxon>
    </lineage>
</organism>
<name>A0A1F7J8Q5_9BACT</name>
<evidence type="ECO:0000256" key="2">
    <source>
        <dbReference type="PROSITE-ProRule" id="PRU00169"/>
    </source>
</evidence>
<dbReference type="PROSITE" id="PS50110">
    <property type="entry name" value="RESPONSE_REGULATORY"/>
    <property type="match status" value="1"/>
</dbReference>
<dbReference type="Proteomes" id="UP000176480">
    <property type="component" value="Unassembled WGS sequence"/>
</dbReference>
<evidence type="ECO:0000313" key="4">
    <source>
        <dbReference type="EMBL" id="OGK51995.1"/>
    </source>
</evidence>
<dbReference type="InterPro" id="IPR011006">
    <property type="entry name" value="CheY-like_superfamily"/>
</dbReference>
<dbReference type="SMART" id="SM00448">
    <property type="entry name" value="REC"/>
    <property type="match status" value="1"/>
</dbReference>
<dbReference type="InterPro" id="IPR050595">
    <property type="entry name" value="Bact_response_regulator"/>
</dbReference>
<dbReference type="InterPro" id="IPR001789">
    <property type="entry name" value="Sig_transdc_resp-reg_receiver"/>
</dbReference>
<evidence type="ECO:0000313" key="5">
    <source>
        <dbReference type="Proteomes" id="UP000176480"/>
    </source>
</evidence>
<dbReference type="STRING" id="1802067.A2966_04300"/>
<accession>A0A1F7J8Q5</accession>
<keyword evidence="1 2" id="KW-0597">Phosphoprotein</keyword>
<dbReference type="GO" id="GO:0000160">
    <property type="term" value="P:phosphorelay signal transduction system"/>
    <property type="evidence" value="ECO:0007669"/>
    <property type="project" value="InterPro"/>
</dbReference>
<protein>
    <recommendedName>
        <fullName evidence="3">Response regulatory domain-containing protein</fullName>
    </recommendedName>
</protein>
<sequence length="126" mass="13955">MADPSIRILIVEDEMYIRELYQRLLLAEGYQVDTAADGEAGLMAIKKGGYDLVLLDIILPKLDGLKILEYIAGDQQAIKANKGIVILSNLGQETIVSHGKFLGVKGHLVKTDLTPQEFINEVKKYL</sequence>
<feature type="modified residue" description="4-aspartylphosphate" evidence="2">
    <location>
        <position position="56"/>
    </location>
</feature>
<evidence type="ECO:0000256" key="1">
    <source>
        <dbReference type="ARBA" id="ARBA00022553"/>
    </source>
</evidence>
<reference evidence="4 5" key="1">
    <citation type="journal article" date="2016" name="Nat. Commun.">
        <title>Thousands of microbial genomes shed light on interconnected biogeochemical processes in an aquifer system.</title>
        <authorList>
            <person name="Anantharaman K."/>
            <person name="Brown C.T."/>
            <person name="Hug L.A."/>
            <person name="Sharon I."/>
            <person name="Castelle C.J."/>
            <person name="Probst A.J."/>
            <person name="Thomas B.C."/>
            <person name="Singh A."/>
            <person name="Wilkins M.J."/>
            <person name="Karaoz U."/>
            <person name="Brodie E.L."/>
            <person name="Williams K.H."/>
            <person name="Hubbard S.S."/>
            <person name="Banfield J.F."/>
        </authorList>
    </citation>
    <scope>NUCLEOTIDE SEQUENCE [LARGE SCALE GENOMIC DNA]</scope>
</reference>
<comment type="caution">
    <text evidence="4">The sequence shown here is derived from an EMBL/GenBank/DDBJ whole genome shotgun (WGS) entry which is preliminary data.</text>
</comment>
<dbReference type="EMBL" id="MGAR01000017">
    <property type="protein sequence ID" value="OGK51995.1"/>
    <property type="molecule type" value="Genomic_DNA"/>
</dbReference>
<gene>
    <name evidence="4" type="ORF">A2966_04300</name>
</gene>
<dbReference type="Gene3D" id="3.40.50.2300">
    <property type="match status" value="1"/>
</dbReference>
<proteinExistence type="predicted"/>